<evidence type="ECO:0000313" key="1">
    <source>
        <dbReference type="EMBL" id="MBX54654.1"/>
    </source>
</evidence>
<name>A0A2P2PIQ4_RHIMU</name>
<sequence>MQVYMNKTKLAKQTESILFYSSKKTKHSDAYRPVVGVITLLWQVRSQRPK</sequence>
<dbReference type="AlphaFoldDB" id="A0A2P2PIQ4"/>
<proteinExistence type="predicted"/>
<accession>A0A2P2PIQ4</accession>
<reference evidence="1" key="1">
    <citation type="submission" date="2018-02" db="EMBL/GenBank/DDBJ databases">
        <title>Rhizophora mucronata_Transcriptome.</title>
        <authorList>
            <person name="Meera S.P."/>
            <person name="Sreeshan A."/>
            <person name="Augustine A."/>
        </authorList>
    </citation>
    <scope>NUCLEOTIDE SEQUENCE</scope>
    <source>
        <tissue evidence="1">Leaf</tissue>
    </source>
</reference>
<organism evidence="1">
    <name type="scientific">Rhizophora mucronata</name>
    <name type="common">Asiatic mangrove</name>
    <dbReference type="NCBI Taxonomy" id="61149"/>
    <lineage>
        <taxon>Eukaryota</taxon>
        <taxon>Viridiplantae</taxon>
        <taxon>Streptophyta</taxon>
        <taxon>Embryophyta</taxon>
        <taxon>Tracheophyta</taxon>
        <taxon>Spermatophyta</taxon>
        <taxon>Magnoliopsida</taxon>
        <taxon>eudicotyledons</taxon>
        <taxon>Gunneridae</taxon>
        <taxon>Pentapetalae</taxon>
        <taxon>rosids</taxon>
        <taxon>fabids</taxon>
        <taxon>Malpighiales</taxon>
        <taxon>Rhizophoraceae</taxon>
        <taxon>Rhizophora</taxon>
    </lineage>
</organism>
<dbReference type="EMBL" id="GGEC01074170">
    <property type="protein sequence ID" value="MBX54654.1"/>
    <property type="molecule type" value="Transcribed_RNA"/>
</dbReference>
<protein>
    <submittedName>
        <fullName evidence="1">Uncharacterized protein</fullName>
    </submittedName>
</protein>